<sequence length="268" mass="30242">MRVASSKPIIEVKELGTCFNGDWVHKNLNLTIMPDRIVTIIGASGCGKTTLVREILMLQPITEGEIYLMGEKISSYDLENPYTKRVLSQMGMMFQQGALFSSYTVLENVMFPLLEYTDFSYEDVRELAFMKLKLTGLKEVAYNKYPKEISPGMLKRVALARTLALDPKVVFLDEPTAGLDPNSAASFDELILNLQQQLKLTVIMITHDLDSIWHTSNEIIYLGEKRVLLHDTVLNAANQTAIKDLHEYFNGTRGKITKAYYSAQMGSQ</sequence>
<dbReference type="GO" id="GO:0016887">
    <property type="term" value="F:ATP hydrolysis activity"/>
    <property type="evidence" value="ECO:0007669"/>
    <property type="project" value="InterPro"/>
</dbReference>
<dbReference type="KEGG" id="nba:CUN60_00335"/>
<keyword evidence="1" id="KW-0813">Transport</keyword>
<evidence type="ECO:0000256" key="1">
    <source>
        <dbReference type="ARBA" id="ARBA00022448"/>
    </source>
</evidence>
<evidence type="ECO:0000259" key="5">
    <source>
        <dbReference type="PROSITE" id="PS50893"/>
    </source>
</evidence>
<accession>A0A2I7N2Y0</accession>
<dbReference type="PROSITE" id="PS00211">
    <property type="entry name" value="ABC_TRANSPORTER_1"/>
    <property type="match status" value="1"/>
</dbReference>
<organism evidence="6 7">
    <name type="scientific">Aquella oligotrophica</name>
    <dbReference type="NCBI Taxonomy" id="2067065"/>
    <lineage>
        <taxon>Bacteria</taxon>
        <taxon>Pseudomonadati</taxon>
        <taxon>Pseudomonadota</taxon>
        <taxon>Betaproteobacteria</taxon>
        <taxon>Neisseriales</taxon>
        <taxon>Neisseriaceae</taxon>
        <taxon>Aquella</taxon>
    </lineage>
</organism>
<dbReference type="PANTHER" id="PTHR43023">
    <property type="entry name" value="PROTEIN TRIGALACTOSYLDIACYLGLYCEROL 3, CHLOROPLASTIC"/>
    <property type="match status" value="1"/>
</dbReference>
<keyword evidence="2" id="KW-0472">Membrane</keyword>
<dbReference type="SUPFAM" id="SSF52540">
    <property type="entry name" value="P-loop containing nucleoside triphosphate hydrolases"/>
    <property type="match status" value="1"/>
</dbReference>
<keyword evidence="4 6" id="KW-0067">ATP-binding</keyword>
<evidence type="ECO:0000256" key="3">
    <source>
        <dbReference type="ARBA" id="ARBA00022741"/>
    </source>
</evidence>
<dbReference type="RefSeq" id="WP_102950106.1">
    <property type="nucleotide sequence ID" value="NZ_CP024847.1"/>
</dbReference>
<dbReference type="PANTHER" id="PTHR43023:SF3">
    <property type="entry name" value="PROTEIN TRIGALACTOSYLDIACYLGLYCEROL 3, CHLOROPLASTIC"/>
    <property type="match status" value="1"/>
</dbReference>
<dbReference type="OrthoDB" id="9802264at2"/>
<reference evidence="7" key="1">
    <citation type="submission" date="2017-11" db="EMBL/GenBank/DDBJ databases">
        <authorList>
            <person name="Chan K.G."/>
            <person name="Lee L.S."/>
        </authorList>
    </citation>
    <scope>NUCLEOTIDE SEQUENCE [LARGE SCALE GENOMIC DNA]</scope>
    <source>
        <strain evidence="7">DSM 100970</strain>
    </source>
</reference>
<dbReference type="Pfam" id="PF00005">
    <property type="entry name" value="ABC_tran"/>
    <property type="match status" value="1"/>
</dbReference>
<name>A0A2I7N2Y0_9NEIS</name>
<evidence type="ECO:0000256" key="4">
    <source>
        <dbReference type="ARBA" id="ARBA00022840"/>
    </source>
</evidence>
<dbReference type="SMART" id="SM00382">
    <property type="entry name" value="AAA"/>
    <property type="match status" value="1"/>
</dbReference>
<dbReference type="Proteomes" id="UP000236655">
    <property type="component" value="Chromosome"/>
</dbReference>
<dbReference type="EMBL" id="CP024847">
    <property type="protein sequence ID" value="AUR50806.1"/>
    <property type="molecule type" value="Genomic_DNA"/>
</dbReference>
<dbReference type="PROSITE" id="PS50893">
    <property type="entry name" value="ABC_TRANSPORTER_2"/>
    <property type="match status" value="1"/>
</dbReference>
<dbReference type="InterPro" id="IPR003439">
    <property type="entry name" value="ABC_transporter-like_ATP-bd"/>
</dbReference>
<proteinExistence type="predicted"/>
<keyword evidence="2" id="KW-1003">Cell membrane</keyword>
<keyword evidence="3" id="KW-0547">Nucleotide-binding</keyword>
<dbReference type="Gene3D" id="3.40.50.300">
    <property type="entry name" value="P-loop containing nucleotide triphosphate hydrolases"/>
    <property type="match status" value="1"/>
</dbReference>
<evidence type="ECO:0000313" key="6">
    <source>
        <dbReference type="EMBL" id="AUR50806.1"/>
    </source>
</evidence>
<feature type="domain" description="ABC transporter" evidence="5">
    <location>
        <begin position="10"/>
        <end position="249"/>
    </location>
</feature>
<evidence type="ECO:0000313" key="7">
    <source>
        <dbReference type="Proteomes" id="UP000236655"/>
    </source>
</evidence>
<protein>
    <submittedName>
        <fullName evidence="6">ABC transporter ATP-binding protein</fullName>
    </submittedName>
</protein>
<evidence type="ECO:0000256" key="2">
    <source>
        <dbReference type="ARBA" id="ARBA00022475"/>
    </source>
</evidence>
<dbReference type="GO" id="GO:0005524">
    <property type="term" value="F:ATP binding"/>
    <property type="evidence" value="ECO:0007669"/>
    <property type="project" value="UniProtKB-KW"/>
</dbReference>
<dbReference type="InterPro" id="IPR003593">
    <property type="entry name" value="AAA+_ATPase"/>
</dbReference>
<keyword evidence="7" id="KW-1185">Reference proteome</keyword>
<gene>
    <name evidence="6" type="ORF">CUN60_00335</name>
</gene>
<dbReference type="AlphaFoldDB" id="A0A2I7N2Y0"/>
<dbReference type="InterPro" id="IPR027417">
    <property type="entry name" value="P-loop_NTPase"/>
</dbReference>
<dbReference type="InterPro" id="IPR017871">
    <property type="entry name" value="ABC_transporter-like_CS"/>
</dbReference>